<sequence length="103" mass="11888">MPIMPIKQGNIKRTVAKNGKREMTKEEFKLWLKKFDTNGDGRISKQELRKAIRSVGGWFATCKSEHGIRYADANHDGYIDLETEIYNLLDFAKKHLGVKIVSY</sequence>
<evidence type="ECO:0000313" key="3">
    <source>
        <dbReference type="EMBL" id="OVA15801.1"/>
    </source>
</evidence>
<gene>
    <name evidence="3" type="ORF">BVC80_1825g41</name>
</gene>
<dbReference type="EMBL" id="MVGT01000732">
    <property type="protein sequence ID" value="OVA15801.1"/>
    <property type="molecule type" value="Genomic_DNA"/>
</dbReference>
<keyword evidence="1" id="KW-0106">Calcium</keyword>
<evidence type="ECO:0000256" key="1">
    <source>
        <dbReference type="ARBA" id="ARBA00022837"/>
    </source>
</evidence>
<comment type="caution">
    <text evidence="3">The sequence shown here is derived from an EMBL/GenBank/DDBJ whole genome shotgun (WGS) entry which is preliminary data.</text>
</comment>
<evidence type="ECO:0000259" key="2">
    <source>
        <dbReference type="PROSITE" id="PS50222"/>
    </source>
</evidence>
<dbReference type="InParanoid" id="A0A200QZF0"/>
<reference evidence="3 4" key="1">
    <citation type="journal article" date="2017" name="Mol. Plant">
        <title>The Genome of Medicinal Plant Macleaya cordata Provides New Insights into Benzylisoquinoline Alkaloids Metabolism.</title>
        <authorList>
            <person name="Liu X."/>
            <person name="Liu Y."/>
            <person name="Huang P."/>
            <person name="Ma Y."/>
            <person name="Qing Z."/>
            <person name="Tang Q."/>
            <person name="Cao H."/>
            <person name="Cheng P."/>
            <person name="Zheng Y."/>
            <person name="Yuan Z."/>
            <person name="Zhou Y."/>
            <person name="Liu J."/>
            <person name="Tang Z."/>
            <person name="Zhuo Y."/>
            <person name="Zhang Y."/>
            <person name="Yu L."/>
            <person name="Huang J."/>
            <person name="Yang P."/>
            <person name="Peng Q."/>
            <person name="Zhang J."/>
            <person name="Jiang W."/>
            <person name="Zhang Z."/>
            <person name="Lin K."/>
            <person name="Ro D.K."/>
            <person name="Chen X."/>
            <person name="Xiong X."/>
            <person name="Shang Y."/>
            <person name="Huang S."/>
            <person name="Zeng J."/>
        </authorList>
    </citation>
    <scope>NUCLEOTIDE SEQUENCE [LARGE SCALE GENOMIC DNA]</scope>
    <source>
        <strain evidence="4">cv. BLH2017</strain>
        <tissue evidence="3">Root</tissue>
    </source>
</reference>
<dbReference type="STRING" id="56857.A0A200QZF0"/>
<dbReference type="GO" id="GO:0005509">
    <property type="term" value="F:calcium ion binding"/>
    <property type="evidence" value="ECO:0007669"/>
    <property type="project" value="InterPro"/>
</dbReference>
<evidence type="ECO:0000313" key="4">
    <source>
        <dbReference type="Proteomes" id="UP000195402"/>
    </source>
</evidence>
<name>A0A200QZF0_MACCD</name>
<dbReference type="CDD" id="cd00051">
    <property type="entry name" value="EFh"/>
    <property type="match status" value="1"/>
</dbReference>
<dbReference type="InterPro" id="IPR018247">
    <property type="entry name" value="EF_Hand_1_Ca_BS"/>
</dbReference>
<keyword evidence="4" id="KW-1185">Reference proteome</keyword>
<dbReference type="Proteomes" id="UP000195402">
    <property type="component" value="Unassembled WGS sequence"/>
</dbReference>
<dbReference type="InterPro" id="IPR011992">
    <property type="entry name" value="EF-hand-dom_pair"/>
</dbReference>
<proteinExistence type="predicted"/>
<feature type="domain" description="EF-hand" evidence="2">
    <location>
        <begin position="23"/>
        <end position="58"/>
    </location>
</feature>
<dbReference type="PROSITE" id="PS50222">
    <property type="entry name" value="EF_HAND_2"/>
    <property type="match status" value="1"/>
</dbReference>
<accession>A0A200QZF0</accession>
<dbReference type="AlphaFoldDB" id="A0A200QZF0"/>
<dbReference type="OMA" id="WEVRHAD"/>
<dbReference type="PROSITE" id="PS00018">
    <property type="entry name" value="EF_HAND_1"/>
    <property type="match status" value="1"/>
</dbReference>
<dbReference type="SMART" id="SM00054">
    <property type="entry name" value="EFh"/>
    <property type="match status" value="1"/>
</dbReference>
<dbReference type="SUPFAM" id="SSF47473">
    <property type="entry name" value="EF-hand"/>
    <property type="match status" value="1"/>
</dbReference>
<dbReference type="Pfam" id="PF13202">
    <property type="entry name" value="EF-hand_5"/>
    <property type="match status" value="1"/>
</dbReference>
<organism evidence="3 4">
    <name type="scientific">Macleaya cordata</name>
    <name type="common">Five-seeded plume-poppy</name>
    <name type="synonym">Bocconia cordata</name>
    <dbReference type="NCBI Taxonomy" id="56857"/>
    <lineage>
        <taxon>Eukaryota</taxon>
        <taxon>Viridiplantae</taxon>
        <taxon>Streptophyta</taxon>
        <taxon>Embryophyta</taxon>
        <taxon>Tracheophyta</taxon>
        <taxon>Spermatophyta</taxon>
        <taxon>Magnoliopsida</taxon>
        <taxon>Ranunculales</taxon>
        <taxon>Papaveraceae</taxon>
        <taxon>Papaveroideae</taxon>
        <taxon>Macleaya</taxon>
    </lineage>
</organism>
<dbReference type="Pfam" id="PF13499">
    <property type="entry name" value="EF-hand_7"/>
    <property type="match status" value="1"/>
</dbReference>
<dbReference type="InterPro" id="IPR002048">
    <property type="entry name" value="EF_hand_dom"/>
</dbReference>
<dbReference type="Gene3D" id="1.10.238.10">
    <property type="entry name" value="EF-hand"/>
    <property type="match status" value="1"/>
</dbReference>
<dbReference type="OrthoDB" id="26525at2759"/>
<protein>
    <submittedName>
        <fullName evidence="3">EF-hand domain</fullName>
    </submittedName>
</protein>